<dbReference type="Gene3D" id="3.20.20.70">
    <property type="entry name" value="Aldolase class I"/>
    <property type="match status" value="1"/>
</dbReference>
<dbReference type="RefSeq" id="WP_095670507.1">
    <property type="nucleotide sequence ID" value="NZ_CP016769.1"/>
</dbReference>
<evidence type="ECO:0000313" key="2">
    <source>
        <dbReference type="EMBL" id="ASY10022.1"/>
    </source>
</evidence>
<dbReference type="GO" id="GO:0047444">
    <property type="term" value="F:N-acylneuraminate-9-phosphate synthase activity"/>
    <property type="evidence" value="ECO:0007669"/>
    <property type="project" value="TreeGrafter"/>
</dbReference>
<dbReference type="Gene3D" id="3.90.1210.10">
    <property type="entry name" value="Antifreeze-like/N-acetylneuraminic acid synthase C-terminal domain"/>
    <property type="match status" value="1"/>
</dbReference>
<evidence type="ECO:0000313" key="3">
    <source>
        <dbReference type="Proteomes" id="UP000217144"/>
    </source>
</evidence>
<dbReference type="EMBL" id="CP016769">
    <property type="protein sequence ID" value="ASY10022.1"/>
    <property type="molecule type" value="Genomic_DNA"/>
</dbReference>
<dbReference type="InterPro" id="IPR013785">
    <property type="entry name" value="Aldolase_TIM"/>
</dbReference>
<dbReference type="InterPro" id="IPR013974">
    <property type="entry name" value="SAF"/>
</dbReference>
<dbReference type="SMART" id="SM00858">
    <property type="entry name" value="SAF"/>
    <property type="match status" value="1"/>
</dbReference>
<dbReference type="InterPro" id="IPR013132">
    <property type="entry name" value="PseI/NeuA/B-like_N"/>
</dbReference>
<gene>
    <name evidence="2" type="ORF">A1s21148_00265</name>
</gene>
<dbReference type="PANTHER" id="PTHR42966:SF1">
    <property type="entry name" value="SIALIC ACID SYNTHASE"/>
    <property type="match status" value="1"/>
</dbReference>
<organism evidence="2 3">
    <name type="scientific">Candidatus Planktophila lacus</name>
    <dbReference type="NCBI Taxonomy" id="1884913"/>
    <lineage>
        <taxon>Bacteria</taxon>
        <taxon>Bacillati</taxon>
        <taxon>Actinomycetota</taxon>
        <taxon>Actinomycetes</taxon>
        <taxon>Candidatus Nanopelagicales</taxon>
        <taxon>Candidatus Nanopelagicaceae</taxon>
        <taxon>Candidatus Planktophila</taxon>
    </lineage>
</organism>
<accession>A0AAD0DXT1</accession>
<sequence length="345" mass="38660">MNAPQTLRFDNNFHLLAEIGVNHEGDINTAKKMFQEAKSAGCHSVKLQAYKAENLVTRAAAAYWDTSKEETKSQIELFRKYDRFSISDYIELSDFAHSIDLQFGLSIFNLEWIEPLSEVVDYFKIASADITCTPLLEKISRFNKPIILSTGAATLKEIQTAVDTLTQNGNSDVTLLHCILNYPTDLFDSNLKFLSNLRLNFPELRIGLSDHVAEIEFVRFSIARVFGASVIEKHFTNDKKLQGNDHYHSGSAEDFANILSIVKQTDLLMGSGEEILECEIPARQGARRSIVYSKDLALGEVIEFEHLLFKRPGIGVSPTQYAAIVGKTLLQNVSADQLVQLSDFT</sequence>
<protein>
    <submittedName>
        <fullName evidence="2">N-acetylneuraminate synthase</fullName>
    </submittedName>
</protein>
<dbReference type="InterPro" id="IPR051690">
    <property type="entry name" value="PseI-like"/>
</dbReference>
<dbReference type="PROSITE" id="PS50844">
    <property type="entry name" value="AFP_LIKE"/>
    <property type="match status" value="1"/>
</dbReference>
<dbReference type="InterPro" id="IPR006190">
    <property type="entry name" value="SAF_AFP_Neu5Ac"/>
</dbReference>
<feature type="domain" description="AFP-like" evidence="1">
    <location>
        <begin position="289"/>
        <end position="345"/>
    </location>
</feature>
<dbReference type="PANTHER" id="PTHR42966">
    <property type="entry name" value="N-ACETYLNEURAMINATE SYNTHASE"/>
    <property type="match status" value="1"/>
</dbReference>
<dbReference type="CDD" id="cd11615">
    <property type="entry name" value="SAF_NeuB_like"/>
    <property type="match status" value="1"/>
</dbReference>
<dbReference type="AlphaFoldDB" id="A0AAD0DXT1"/>
<dbReference type="InterPro" id="IPR036732">
    <property type="entry name" value="AFP_Neu5c_C_sf"/>
</dbReference>
<keyword evidence="3" id="KW-1185">Reference proteome</keyword>
<evidence type="ECO:0000259" key="1">
    <source>
        <dbReference type="PROSITE" id="PS50844"/>
    </source>
</evidence>
<dbReference type="SUPFAM" id="SSF51569">
    <property type="entry name" value="Aldolase"/>
    <property type="match status" value="1"/>
</dbReference>
<dbReference type="InterPro" id="IPR057736">
    <property type="entry name" value="SAF_PseI/NeuA/NeuB"/>
</dbReference>
<reference evidence="2 3" key="1">
    <citation type="submission" date="2016-07" db="EMBL/GenBank/DDBJ databases">
        <title>High microdiversification within the ubiquitous acI lineage of Actinobacteria.</title>
        <authorList>
            <person name="Neuenschwander S.M."/>
            <person name="Salcher M."/>
            <person name="Ghai R."/>
            <person name="Pernthaler J."/>
        </authorList>
    </citation>
    <scope>NUCLEOTIDE SEQUENCE [LARGE SCALE GENOMIC DNA]</scope>
    <source>
        <strain evidence="2">MMS-21-148</strain>
    </source>
</reference>
<dbReference type="KEGG" id="plan:A1s21148_00265"/>
<dbReference type="GO" id="GO:0016051">
    <property type="term" value="P:carbohydrate biosynthetic process"/>
    <property type="evidence" value="ECO:0007669"/>
    <property type="project" value="InterPro"/>
</dbReference>
<dbReference type="Proteomes" id="UP000217144">
    <property type="component" value="Chromosome"/>
</dbReference>
<proteinExistence type="predicted"/>
<dbReference type="SUPFAM" id="SSF51269">
    <property type="entry name" value="AFP III-like domain"/>
    <property type="match status" value="1"/>
</dbReference>
<name>A0AAD0DXT1_9ACTN</name>
<dbReference type="Pfam" id="PF03102">
    <property type="entry name" value="NeuB"/>
    <property type="match status" value="1"/>
</dbReference>
<dbReference type="Pfam" id="PF08666">
    <property type="entry name" value="SAF"/>
    <property type="match status" value="1"/>
</dbReference>